<evidence type="ECO:0000256" key="1">
    <source>
        <dbReference type="SAM" id="Phobius"/>
    </source>
</evidence>
<sequence>MWSTQGCAPLTFSPPGSLVSRRQGPGFWAREFEGRFPRATRMPLHTSRLAVFIRILLGAHRLRLLKHIVRVVLVLVLVLAAHACVQEQIRHIRRVRESVVFLVVCNGIHLNNFLVGEKEIGIPFENRGVLSARRVGYSDVTYDEGSESEDAAQEVDREEALAIFRRTLSE</sequence>
<keyword evidence="1" id="KW-1133">Transmembrane helix</keyword>
<evidence type="ECO:0000313" key="3">
    <source>
        <dbReference type="Proteomes" id="UP001218218"/>
    </source>
</evidence>
<name>A0AAD7ALA5_9AGAR</name>
<gene>
    <name evidence="2" type="ORF">DFH08DRAFT_840705</name>
</gene>
<dbReference type="EMBL" id="JARIHO010000004">
    <property type="protein sequence ID" value="KAJ7362327.1"/>
    <property type="molecule type" value="Genomic_DNA"/>
</dbReference>
<accession>A0AAD7ALA5</accession>
<keyword evidence="1" id="KW-0472">Membrane</keyword>
<dbReference type="AlphaFoldDB" id="A0AAD7ALA5"/>
<proteinExistence type="predicted"/>
<comment type="caution">
    <text evidence="2">The sequence shown here is derived from an EMBL/GenBank/DDBJ whole genome shotgun (WGS) entry which is preliminary data.</text>
</comment>
<evidence type="ECO:0000313" key="2">
    <source>
        <dbReference type="EMBL" id="KAJ7362327.1"/>
    </source>
</evidence>
<feature type="transmembrane region" description="Helical" evidence="1">
    <location>
        <begin position="67"/>
        <end position="85"/>
    </location>
</feature>
<keyword evidence="3" id="KW-1185">Reference proteome</keyword>
<dbReference type="Proteomes" id="UP001218218">
    <property type="component" value="Unassembled WGS sequence"/>
</dbReference>
<reference evidence="2" key="1">
    <citation type="submission" date="2023-03" db="EMBL/GenBank/DDBJ databases">
        <title>Massive genome expansion in bonnet fungi (Mycena s.s.) driven by repeated elements and novel gene families across ecological guilds.</title>
        <authorList>
            <consortium name="Lawrence Berkeley National Laboratory"/>
            <person name="Harder C.B."/>
            <person name="Miyauchi S."/>
            <person name="Viragh M."/>
            <person name="Kuo A."/>
            <person name="Thoen E."/>
            <person name="Andreopoulos B."/>
            <person name="Lu D."/>
            <person name="Skrede I."/>
            <person name="Drula E."/>
            <person name="Henrissat B."/>
            <person name="Morin E."/>
            <person name="Kohler A."/>
            <person name="Barry K."/>
            <person name="LaButti K."/>
            <person name="Morin E."/>
            <person name="Salamov A."/>
            <person name="Lipzen A."/>
            <person name="Mereny Z."/>
            <person name="Hegedus B."/>
            <person name="Baldrian P."/>
            <person name="Stursova M."/>
            <person name="Weitz H."/>
            <person name="Taylor A."/>
            <person name="Grigoriev I.V."/>
            <person name="Nagy L.G."/>
            <person name="Martin F."/>
            <person name="Kauserud H."/>
        </authorList>
    </citation>
    <scope>NUCLEOTIDE SEQUENCE</scope>
    <source>
        <strain evidence="2">CBHHK002</strain>
    </source>
</reference>
<keyword evidence="1" id="KW-0812">Transmembrane</keyword>
<organism evidence="2 3">
    <name type="scientific">Mycena albidolilacea</name>
    <dbReference type="NCBI Taxonomy" id="1033008"/>
    <lineage>
        <taxon>Eukaryota</taxon>
        <taxon>Fungi</taxon>
        <taxon>Dikarya</taxon>
        <taxon>Basidiomycota</taxon>
        <taxon>Agaricomycotina</taxon>
        <taxon>Agaricomycetes</taxon>
        <taxon>Agaricomycetidae</taxon>
        <taxon>Agaricales</taxon>
        <taxon>Marasmiineae</taxon>
        <taxon>Mycenaceae</taxon>
        <taxon>Mycena</taxon>
    </lineage>
</organism>
<protein>
    <submittedName>
        <fullName evidence="2">Uncharacterized protein</fullName>
    </submittedName>
</protein>